<protein>
    <submittedName>
        <fullName evidence="1">Uncharacterized protein</fullName>
    </submittedName>
</protein>
<evidence type="ECO:0000313" key="2">
    <source>
        <dbReference type="Proteomes" id="UP000821845"/>
    </source>
</evidence>
<reference evidence="1" key="1">
    <citation type="submission" date="2020-05" db="EMBL/GenBank/DDBJ databases">
        <title>Large-scale comparative analyses of tick genomes elucidate their genetic diversity and vector capacities.</title>
        <authorList>
            <person name="Jia N."/>
            <person name="Wang J."/>
            <person name="Shi W."/>
            <person name="Du L."/>
            <person name="Sun Y."/>
            <person name="Zhan W."/>
            <person name="Jiang J."/>
            <person name="Wang Q."/>
            <person name="Zhang B."/>
            <person name="Ji P."/>
            <person name="Sakyi L.B."/>
            <person name="Cui X."/>
            <person name="Yuan T."/>
            <person name="Jiang B."/>
            <person name="Yang W."/>
            <person name="Lam T.T.-Y."/>
            <person name="Chang Q."/>
            <person name="Ding S."/>
            <person name="Wang X."/>
            <person name="Zhu J."/>
            <person name="Ruan X."/>
            <person name="Zhao L."/>
            <person name="Wei J."/>
            <person name="Que T."/>
            <person name="Du C."/>
            <person name="Cheng J."/>
            <person name="Dai P."/>
            <person name="Han X."/>
            <person name="Huang E."/>
            <person name="Gao Y."/>
            <person name="Liu J."/>
            <person name="Shao H."/>
            <person name="Ye R."/>
            <person name="Li L."/>
            <person name="Wei W."/>
            <person name="Wang X."/>
            <person name="Wang C."/>
            <person name="Yang T."/>
            <person name="Huo Q."/>
            <person name="Li W."/>
            <person name="Guo W."/>
            <person name="Chen H."/>
            <person name="Zhou L."/>
            <person name="Ni X."/>
            <person name="Tian J."/>
            <person name="Zhou Y."/>
            <person name="Sheng Y."/>
            <person name="Liu T."/>
            <person name="Pan Y."/>
            <person name="Xia L."/>
            <person name="Li J."/>
            <person name="Zhao F."/>
            <person name="Cao W."/>
        </authorList>
    </citation>
    <scope>NUCLEOTIDE SEQUENCE</scope>
    <source>
        <strain evidence="1">Hyas-2018</strain>
    </source>
</reference>
<organism evidence="1 2">
    <name type="scientific">Hyalomma asiaticum</name>
    <name type="common">Tick</name>
    <dbReference type="NCBI Taxonomy" id="266040"/>
    <lineage>
        <taxon>Eukaryota</taxon>
        <taxon>Metazoa</taxon>
        <taxon>Ecdysozoa</taxon>
        <taxon>Arthropoda</taxon>
        <taxon>Chelicerata</taxon>
        <taxon>Arachnida</taxon>
        <taxon>Acari</taxon>
        <taxon>Parasitiformes</taxon>
        <taxon>Ixodida</taxon>
        <taxon>Ixodoidea</taxon>
        <taxon>Ixodidae</taxon>
        <taxon>Hyalomminae</taxon>
        <taxon>Hyalomma</taxon>
    </lineage>
</organism>
<comment type="caution">
    <text evidence="1">The sequence shown here is derived from an EMBL/GenBank/DDBJ whole genome shotgun (WGS) entry which is preliminary data.</text>
</comment>
<accession>A0ACB7RTL7</accession>
<proteinExistence type="predicted"/>
<keyword evidence="2" id="KW-1185">Reference proteome</keyword>
<name>A0ACB7RTL7_HYAAI</name>
<gene>
    <name evidence="1" type="ORF">HPB50_008266</name>
</gene>
<sequence>MADRYRNEYGAKEVWQGAVTPTDAATESYAEQCLQTSLSLLFLTQKDLDALSGVLLRMSPEALLSLKEADIWWLPDLSGSTPAQAVTSIRVALEAFNSRDACVFCIAWLYCCLAERRAFSAWRAYRVDPAGVASRGHFILHERLASALRYLGCHTMAAKIESRGRIYACVMATHPEFTPLEHDVICLCVVRDTPRIFVNVVRNQSRIDVALVLQSLLRRDRSRMPGDYVGELRFSYSAAPERSCDVSMGSGSGASDELGPILDATADRHGRLEPDKPFPKLKHRSRRRVSTGASREHSRSKTIDNFICEGQVGIN</sequence>
<dbReference type="Proteomes" id="UP000821845">
    <property type="component" value="Chromosome 8"/>
</dbReference>
<dbReference type="EMBL" id="CM023488">
    <property type="protein sequence ID" value="KAH6923859.1"/>
    <property type="molecule type" value="Genomic_DNA"/>
</dbReference>
<evidence type="ECO:0000313" key="1">
    <source>
        <dbReference type="EMBL" id="KAH6923859.1"/>
    </source>
</evidence>